<comment type="cofactor">
    <cofactor evidence="9">
        <name>heme b</name>
        <dbReference type="ChEBI" id="CHEBI:60344"/>
    </cofactor>
    <text evidence="9">Binds 1 heme b (iron(II)-protoporphyrin IX) group per subunit.</text>
</comment>
<keyword evidence="9" id="KW-0106">Calcium</keyword>
<dbReference type="PROSITE" id="PS50873">
    <property type="entry name" value="PEROXIDASE_4"/>
    <property type="match status" value="1"/>
</dbReference>
<evidence type="ECO:0000256" key="7">
    <source>
        <dbReference type="ARBA" id="ARBA00023004"/>
    </source>
</evidence>
<dbReference type="PANTHER" id="PTHR31388:SF179">
    <property type="entry name" value="PEROXIDASE"/>
    <property type="match status" value="1"/>
</dbReference>
<keyword evidence="3 9" id="KW-0575">Peroxidase</keyword>
<dbReference type="InterPro" id="IPR010255">
    <property type="entry name" value="Haem_peroxidase_sf"/>
</dbReference>
<evidence type="ECO:0000256" key="3">
    <source>
        <dbReference type="ARBA" id="ARBA00022559"/>
    </source>
</evidence>
<reference evidence="12 13" key="1">
    <citation type="submission" date="2024-08" db="EMBL/GenBank/DDBJ databases">
        <title>Insights into the chromosomal genome structure of Flemingia macrophylla.</title>
        <authorList>
            <person name="Ding Y."/>
            <person name="Zhao Y."/>
            <person name="Bi W."/>
            <person name="Wu M."/>
            <person name="Zhao G."/>
            <person name="Gong Y."/>
            <person name="Li W."/>
            <person name="Zhang P."/>
        </authorList>
    </citation>
    <scope>NUCLEOTIDE SEQUENCE [LARGE SCALE GENOMIC DNA]</scope>
    <source>
        <strain evidence="12">DYQJB</strain>
        <tissue evidence="12">Leaf</tissue>
    </source>
</reference>
<evidence type="ECO:0000256" key="6">
    <source>
        <dbReference type="ARBA" id="ARBA00023002"/>
    </source>
</evidence>
<evidence type="ECO:0000259" key="11">
    <source>
        <dbReference type="PROSITE" id="PS50873"/>
    </source>
</evidence>
<dbReference type="GO" id="GO:0020037">
    <property type="term" value="F:heme binding"/>
    <property type="evidence" value="ECO:0007669"/>
    <property type="project" value="UniProtKB-UniRule"/>
</dbReference>
<dbReference type="Gene3D" id="1.10.420.10">
    <property type="entry name" value="Peroxidase, domain 2"/>
    <property type="match status" value="1"/>
</dbReference>
<keyword evidence="9" id="KW-0964">Secreted</keyword>
<dbReference type="GO" id="GO:0046872">
    <property type="term" value="F:metal ion binding"/>
    <property type="evidence" value="ECO:0007669"/>
    <property type="project" value="UniProtKB-UniRule"/>
</dbReference>
<evidence type="ECO:0000256" key="2">
    <source>
        <dbReference type="ARBA" id="ARBA00012313"/>
    </source>
</evidence>
<evidence type="ECO:0000256" key="5">
    <source>
        <dbReference type="ARBA" id="ARBA00022723"/>
    </source>
</evidence>
<name>A0ABD1MDK7_9FABA</name>
<keyword evidence="6 9" id="KW-0560">Oxidoreductase</keyword>
<evidence type="ECO:0000313" key="12">
    <source>
        <dbReference type="EMBL" id="KAL2333880.1"/>
    </source>
</evidence>
<feature type="region of interest" description="Disordered" evidence="10">
    <location>
        <begin position="124"/>
        <end position="156"/>
    </location>
</feature>
<dbReference type="Pfam" id="PF00141">
    <property type="entry name" value="peroxidase"/>
    <property type="match status" value="1"/>
</dbReference>
<keyword evidence="9" id="KW-0376">Hydrogen peroxide</keyword>
<dbReference type="PANTHER" id="PTHR31388">
    <property type="entry name" value="PEROXIDASE 72-RELATED"/>
    <property type="match status" value="1"/>
</dbReference>
<keyword evidence="13" id="KW-1185">Reference proteome</keyword>
<evidence type="ECO:0000256" key="1">
    <source>
        <dbReference type="ARBA" id="ARBA00000189"/>
    </source>
</evidence>
<evidence type="ECO:0000256" key="9">
    <source>
        <dbReference type="RuleBase" id="RU362060"/>
    </source>
</evidence>
<feature type="binding site" evidence="8">
    <location>
        <position position="79"/>
    </location>
    <ligand>
        <name>substrate</name>
    </ligand>
</feature>
<proteinExistence type="inferred from homology"/>
<dbReference type="Gene3D" id="1.10.520.10">
    <property type="match status" value="1"/>
</dbReference>
<gene>
    <name evidence="12" type="ORF">Fmac_015093</name>
</gene>
<keyword evidence="5 9" id="KW-0479">Metal-binding</keyword>
<accession>A0ABD1MDK7</accession>
<protein>
    <recommendedName>
        <fullName evidence="2 9">Peroxidase</fullName>
        <ecNumber evidence="2 9">1.11.1.7</ecNumber>
    </recommendedName>
</protein>
<dbReference type="EMBL" id="JBGMDY010000005">
    <property type="protein sequence ID" value="KAL2333880.1"/>
    <property type="molecule type" value="Genomic_DNA"/>
</dbReference>
<comment type="similarity">
    <text evidence="9">Belongs to the peroxidase family. Classical plant (class III) peroxidase subfamily.</text>
</comment>
<comment type="caution">
    <text evidence="12">The sequence shown here is derived from an EMBL/GenBank/DDBJ whole genome shotgun (WGS) entry which is preliminary data.</text>
</comment>
<comment type="cofactor">
    <cofactor evidence="9">
        <name>Ca(2+)</name>
        <dbReference type="ChEBI" id="CHEBI:29108"/>
    </cofactor>
    <text evidence="9">Binds 2 calcium ions per subunit.</text>
</comment>
<organism evidence="12 13">
    <name type="scientific">Flemingia macrophylla</name>
    <dbReference type="NCBI Taxonomy" id="520843"/>
    <lineage>
        <taxon>Eukaryota</taxon>
        <taxon>Viridiplantae</taxon>
        <taxon>Streptophyta</taxon>
        <taxon>Embryophyta</taxon>
        <taxon>Tracheophyta</taxon>
        <taxon>Spermatophyta</taxon>
        <taxon>Magnoliopsida</taxon>
        <taxon>eudicotyledons</taxon>
        <taxon>Gunneridae</taxon>
        <taxon>Pentapetalae</taxon>
        <taxon>rosids</taxon>
        <taxon>fabids</taxon>
        <taxon>Fabales</taxon>
        <taxon>Fabaceae</taxon>
        <taxon>Papilionoideae</taxon>
        <taxon>50 kb inversion clade</taxon>
        <taxon>NPAAA clade</taxon>
        <taxon>indigoferoid/millettioid clade</taxon>
        <taxon>Phaseoleae</taxon>
        <taxon>Flemingia</taxon>
    </lineage>
</organism>
<dbReference type="InterPro" id="IPR002016">
    <property type="entry name" value="Haem_peroxidase"/>
</dbReference>
<dbReference type="GO" id="GO:0042744">
    <property type="term" value="P:hydrogen peroxide catabolic process"/>
    <property type="evidence" value="ECO:0007669"/>
    <property type="project" value="UniProtKB-KW"/>
</dbReference>
<feature type="region of interest" description="Disordered" evidence="10">
    <location>
        <begin position="181"/>
        <end position="217"/>
    </location>
</feature>
<comment type="subcellular location">
    <subcellularLocation>
        <location evidence="9">Secreted</location>
    </subcellularLocation>
</comment>
<comment type="function">
    <text evidence="9">Removal of H(2)O(2), oxidation of toxic reductants, biosynthesis and degradation of lignin, suberization, auxin catabolism, response to environmental stresses such as wounding, pathogen attack and oxidative stress.</text>
</comment>
<dbReference type="InterPro" id="IPR000823">
    <property type="entry name" value="Peroxidase_pln"/>
</dbReference>
<dbReference type="AlphaFoldDB" id="A0ABD1MDK7"/>
<evidence type="ECO:0000256" key="8">
    <source>
        <dbReference type="PIRSR" id="PIRSR600823-2"/>
    </source>
</evidence>
<dbReference type="Proteomes" id="UP001603857">
    <property type="component" value="Unassembled WGS sequence"/>
</dbReference>
<feature type="compositionally biased region" description="Low complexity" evidence="10">
    <location>
        <begin position="197"/>
        <end position="215"/>
    </location>
</feature>
<keyword evidence="7 9" id="KW-0408">Iron</keyword>
<feature type="domain" description="Plant heme peroxidase family profile" evidence="11">
    <location>
        <begin position="39"/>
        <end position="108"/>
    </location>
</feature>
<dbReference type="GO" id="GO:0005576">
    <property type="term" value="C:extracellular region"/>
    <property type="evidence" value="ECO:0007669"/>
    <property type="project" value="UniProtKB-SubCell"/>
</dbReference>
<keyword evidence="4 9" id="KW-0349">Heme</keyword>
<evidence type="ECO:0000256" key="10">
    <source>
        <dbReference type="SAM" id="MobiDB-lite"/>
    </source>
</evidence>
<sequence>MGSSIRDVIQPRFFPDDFASMSQSSSDVQENTIMSEQSALPNNNSIRGLDVASGPTWEVPLGRRDSLTANQTLLGENLPGANFTLDQLKSKFITNQNLNITDLVALSGTLKKKKLCTKKTSASSYKTKNGSFSQVPTTPNNCSSHPSSSQATHHSLMHPPLYIPTHQRTLKLRLFSTKTNSTPQLNIPPPVESQFNFQSTHSPQSHSQPSHAFQSDSLPSFASQFGSQLIPATEPGSDVEIQQSQPVTRKRPWVVDVIKKLFELECGHKVSRGEIWIVTHKHSNGEFVNEEAK</sequence>
<feature type="compositionally biased region" description="Polar residues" evidence="10">
    <location>
        <begin position="129"/>
        <end position="153"/>
    </location>
</feature>
<dbReference type="SUPFAM" id="SSF48113">
    <property type="entry name" value="Heme-dependent peroxidases"/>
    <property type="match status" value="1"/>
</dbReference>
<dbReference type="PRINTS" id="PR00461">
    <property type="entry name" value="PLPEROXIDASE"/>
</dbReference>
<evidence type="ECO:0000313" key="13">
    <source>
        <dbReference type="Proteomes" id="UP001603857"/>
    </source>
</evidence>
<dbReference type="GO" id="GO:0140825">
    <property type="term" value="F:lactoperoxidase activity"/>
    <property type="evidence" value="ECO:0007669"/>
    <property type="project" value="UniProtKB-EC"/>
</dbReference>
<dbReference type="EC" id="1.11.1.7" evidence="2 9"/>
<dbReference type="GO" id="GO:0006979">
    <property type="term" value="P:response to oxidative stress"/>
    <property type="evidence" value="ECO:0007669"/>
    <property type="project" value="UniProtKB-UniRule"/>
</dbReference>
<evidence type="ECO:0000256" key="4">
    <source>
        <dbReference type="ARBA" id="ARBA00022617"/>
    </source>
</evidence>
<comment type="catalytic activity">
    <reaction evidence="1 9">
        <text>2 a phenolic donor + H2O2 = 2 a phenolic radical donor + 2 H2O</text>
        <dbReference type="Rhea" id="RHEA:56136"/>
        <dbReference type="ChEBI" id="CHEBI:15377"/>
        <dbReference type="ChEBI" id="CHEBI:16240"/>
        <dbReference type="ChEBI" id="CHEBI:139520"/>
        <dbReference type="ChEBI" id="CHEBI:139521"/>
        <dbReference type="EC" id="1.11.1.7"/>
    </reaction>
</comment>